<evidence type="ECO:0000259" key="7">
    <source>
        <dbReference type="PROSITE" id="PS51392"/>
    </source>
</evidence>
<feature type="repeat" description="ANK" evidence="5">
    <location>
        <begin position="23"/>
        <end position="55"/>
    </location>
</feature>
<dbReference type="Pfam" id="PF06479">
    <property type="entry name" value="Ribonuc_2-5A"/>
    <property type="match status" value="1"/>
</dbReference>
<dbReference type="InterPro" id="IPR011009">
    <property type="entry name" value="Kinase-like_dom_sf"/>
</dbReference>
<dbReference type="SUPFAM" id="SSF56112">
    <property type="entry name" value="Protein kinase-like (PK-like)"/>
    <property type="match status" value="1"/>
</dbReference>
<dbReference type="AlphaFoldDB" id="A0A6J0TA30"/>
<gene>
    <name evidence="9" type="primary">RNASEL</name>
</gene>
<dbReference type="PANTHER" id="PTHR24141:SF1">
    <property type="entry name" value="2-5A-DEPENDENT RIBONUCLEASE"/>
    <property type="match status" value="1"/>
</dbReference>
<keyword evidence="2" id="KW-0547">Nucleotide-binding</keyword>
<evidence type="ECO:0000256" key="3">
    <source>
        <dbReference type="ARBA" id="ARBA00022840"/>
    </source>
</evidence>
<dbReference type="GO" id="GO:0003723">
    <property type="term" value="F:RNA binding"/>
    <property type="evidence" value="ECO:0007669"/>
    <property type="project" value="TreeGrafter"/>
</dbReference>
<dbReference type="Pfam" id="PF13857">
    <property type="entry name" value="Ank_5"/>
    <property type="match status" value="1"/>
</dbReference>
<dbReference type="SUPFAM" id="SSF48403">
    <property type="entry name" value="Ankyrin repeat"/>
    <property type="match status" value="1"/>
</dbReference>
<dbReference type="InterPro" id="IPR010513">
    <property type="entry name" value="KEN_dom"/>
</dbReference>
<dbReference type="Proteomes" id="UP001652642">
    <property type="component" value="Chromosome 4"/>
</dbReference>
<dbReference type="OrthoDB" id="194358at2759"/>
<accession>A0A6J0TA30</accession>
<dbReference type="Gene3D" id="1.20.1440.180">
    <property type="entry name" value="KEN domain"/>
    <property type="match status" value="1"/>
</dbReference>
<dbReference type="Gene3D" id="1.25.40.20">
    <property type="entry name" value="Ankyrin repeat-containing domain"/>
    <property type="match status" value="1"/>
</dbReference>
<feature type="repeat" description="ANK" evidence="5">
    <location>
        <begin position="89"/>
        <end position="121"/>
    </location>
</feature>
<keyword evidence="4 5" id="KW-0040">ANK repeat</keyword>
<dbReference type="GO" id="GO:0005524">
    <property type="term" value="F:ATP binding"/>
    <property type="evidence" value="ECO:0007669"/>
    <property type="project" value="UniProtKB-KW"/>
</dbReference>
<keyword evidence="3" id="KW-0067">ATP-binding</keyword>
<evidence type="ECO:0000256" key="2">
    <source>
        <dbReference type="ARBA" id="ARBA00022741"/>
    </source>
</evidence>
<dbReference type="InterPro" id="IPR036770">
    <property type="entry name" value="Ankyrin_rpt-contain_sf"/>
</dbReference>
<dbReference type="PROSITE" id="PS50011">
    <property type="entry name" value="PROTEIN_KINASE_DOM"/>
    <property type="match status" value="1"/>
</dbReference>
<feature type="domain" description="KEN" evidence="7">
    <location>
        <begin position="586"/>
        <end position="724"/>
    </location>
</feature>
<feature type="domain" description="Protein kinase" evidence="6">
    <location>
        <begin position="367"/>
        <end position="697"/>
    </location>
</feature>
<dbReference type="InterPro" id="IPR002110">
    <property type="entry name" value="Ankyrin_rpt"/>
</dbReference>
<dbReference type="GO" id="GO:0004672">
    <property type="term" value="F:protein kinase activity"/>
    <property type="evidence" value="ECO:0007669"/>
    <property type="project" value="InterPro"/>
</dbReference>
<dbReference type="Pfam" id="PF13637">
    <property type="entry name" value="Ank_4"/>
    <property type="match status" value="1"/>
</dbReference>
<dbReference type="CTD" id="6041"/>
<dbReference type="InParanoid" id="A0A6J0TA30"/>
<dbReference type="Pfam" id="PF12796">
    <property type="entry name" value="Ank_2"/>
    <property type="match status" value="2"/>
</dbReference>
<sequence length="724" mass="82296">MESQFSSPYQKPSESYNKEMATQKAEELNNAVRFGSIETVRKLLEEGTDVNSKVKGGWTPLHSAIQKDMGELVQFLLDKGADPHAKKDNGATPFIVAGITGNVSLLKLFLEKGSDINEYDNNGFTAFMEAAWHGKEEALRFLYDNGADVNLGRVTDEEKKALNKGGATALMDAAKQGHVAIVEALVKEMEADVNICDNWGRNALVHALSVTEPRRWGEGNETIALFLLNNGADVNKRDENGKTTLILAAERESQRLVEAILERNEVDIDDADRNNKTALMVAVEKTNCEISKVLCEEGARTDVGNLLEIANSNYNTELTELLCKYCKPQNLSQPKTQWTPSSKHWRSKLQDLHGRYRPMIGKLKVFQYQDFRIKRTSQGGVYLGFYDGKEVAVKIFYVGAENAVREKTCLEKCHTSNNLVKLCGWEEQKTCLYVCLSLCEKNLEEYFQMADNTAMESKDVLKTIFLAVKELHSFGFGHQDLHPSNILIDVTGKIFLADFDKSREVAEDNRGDAIISEDLQALGRLVLYVAMKGKVSFEALPMECPEEVDNCMEVEDLRTSLGTPDKNNRVSGQLDRLIYHPYFWDKKTRYRVLRDVGNESDIKTRNTKYHKNTSEILEALNHEGDPFKGWHDQIEKMVWESMGPFRDKVNKKPEKNKQRYEDCVTGLLKLIRDMGEHFDEKDEELKNKIGNPADYFLTHFPNLTLYVYRSLCNTHYNKHFPNAQ</sequence>
<dbReference type="PROSITE" id="PS50297">
    <property type="entry name" value="ANK_REP_REGION"/>
    <property type="match status" value="3"/>
</dbReference>
<evidence type="ECO:0000256" key="1">
    <source>
        <dbReference type="ARBA" id="ARBA00022737"/>
    </source>
</evidence>
<dbReference type="RefSeq" id="XP_020645396.2">
    <property type="nucleotide sequence ID" value="XM_020789737.2"/>
</dbReference>
<dbReference type="GeneID" id="110077052"/>
<dbReference type="PANTHER" id="PTHR24141">
    <property type="entry name" value="2-5A-DEPENDENT RIBONUCLEASE"/>
    <property type="match status" value="1"/>
</dbReference>
<organism evidence="8 9">
    <name type="scientific">Pogona vitticeps</name>
    <name type="common">central bearded dragon</name>
    <dbReference type="NCBI Taxonomy" id="103695"/>
    <lineage>
        <taxon>Eukaryota</taxon>
        <taxon>Metazoa</taxon>
        <taxon>Chordata</taxon>
        <taxon>Craniata</taxon>
        <taxon>Vertebrata</taxon>
        <taxon>Euteleostomi</taxon>
        <taxon>Lepidosauria</taxon>
        <taxon>Squamata</taxon>
        <taxon>Bifurcata</taxon>
        <taxon>Unidentata</taxon>
        <taxon>Episquamata</taxon>
        <taxon>Toxicofera</taxon>
        <taxon>Iguania</taxon>
        <taxon>Acrodonta</taxon>
        <taxon>Agamidae</taxon>
        <taxon>Amphibolurinae</taxon>
        <taxon>Pogona</taxon>
    </lineage>
</organism>
<evidence type="ECO:0000259" key="6">
    <source>
        <dbReference type="PROSITE" id="PS50011"/>
    </source>
</evidence>
<evidence type="ECO:0000256" key="4">
    <source>
        <dbReference type="ARBA" id="ARBA00023043"/>
    </source>
</evidence>
<evidence type="ECO:0000256" key="5">
    <source>
        <dbReference type="PROSITE-ProRule" id="PRU00023"/>
    </source>
</evidence>
<dbReference type="PROSITE" id="PS51392">
    <property type="entry name" value="KEN"/>
    <property type="match status" value="1"/>
</dbReference>
<name>A0A6J0TA30_9SAUR</name>
<dbReference type="KEGG" id="pvt:110077052"/>
<dbReference type="GO" id="GO:0006397">
    <property type="term" value="P:mRNA processing"/>
    <property type="evidence" value="ECO:0007669"/>
    <property type="project" value="InterPro"/>
</dbReference>
<dbReference type="InterPro" id="IPR000719">
    <property type="entry name" value="Prot_kinase_dom"/>
</dbReference>
<protein>
    <submittedName>
        <fullName evidence="9">2-5A-dependent ribonuclease</fullName>
    </submittedName>
</protein>
<dbReference type="SMART" id="SM00220">
    <property type="entry name" value="S_TKc"/>
    <property type="match status" value="1"/>
</dbReference>
<dbReference type="InterPro" id="IPR038357">
    <property type="entry name" value="KEN_sf"/>
</dbReference>
<dbReference type="SMART" id="SM00248">
    <property type="entry name" value="ANK"/>
    <property type="match status" value="8"/>
</dbReference>
<evidence type="ECO:0000313" key="9">
    <source>
        <dbReference type="RefSeq" id="XP_020645396.2"/>
    </source>
</evidence>
<keyword evidence="1" id="KW-0677">Repeat</keyword>
<reference evidence="9" key="1">
    <citation type="submission" date="2025-08" db="UniProtKB">
        <authorList>
            <consortium name="RefSeq"/>
        </authorList>
    </citation>
    <scope>IDENTIFICATION</scope>
</reference>
<dbReference type="GO" id="GO:0004540">
    <property type="term" value="F:RNA nuclease activity"/>
    <property type="evidence" value="ECO:0007669"/>
    <property type="project" value="InterPro"/>
</dbReference>
<dbReference type="Pfam" id="PF00069">
    <property type="entry name" value="Pkinase"/>
    <property type="match status" value="1"/>
</dbReference>
<evidence type="ECO:0000313" key="8">
    <source>
        <dbReference type="Proteomes" id="UP001652642"/>
    </source>
</evidence>
<dbReference type="PROSITE" id="PS50088">
    <property type="entry name" value="ANK_REPEAT"/>
    <property type="match status" value="4"/>
</dbReference>
<dbReference type="Gene3D" id="1.10.510.10">
    <property type="entry name" value="Transferase(Phosphotransferase) domain 1"/>
    <property type="match status" value="1"/>
</dbReference>
<proteinExistence type="predicted"/>
<keyword evidence="8" id="KW-1185">Reference proteome</keyword>
<feature type="repeat" description="ANK" evidence="5">
    <location>
        <begin position="56"/>
        <end position="88"/>
    </location>
</feature>
<feature type="repeat" description="ANK" evidence="5">
    <location>
        <begin position="122"/>
        <end position="154"/>
    </location>
</feature>